<dbReference type="PANTHER" id="PTHR43712:SF2">
    <property type="entry name" value="O-METHYLTRANSFERASE CICE"/>
    <property type="match status" value="1"/>
</dbReference>
<evidence type="ECO:0000256" key="1">
    <source>
        <dbReference type="ARBA" id="ARBA00022603"/>
    </source>
</evidence>
<dbReference type="GeneID" id="63686317"/>
<dbReference type="Pfam" id="PF00891">
    <property type="entry name" value="Methyltransf_2"/>
    <property type="match status" value="1"/>
</dbReference>
<keyword evidence="2 5" id="KW-0808">Transferase</keyword>
<dbReference type="Proteomes" id="UP000030653">
    <property type="component" value="Unassembled WGS sequence"/>
</dbReference>
<reference evidence="5 6" key="1">
    <citation type="journal article" date="2012" name="Science">
        <title>The Paleozoic origin of enzymatic lignin decomposition reconstructed from 31 fungal genomes.</title>
        <authorList>
            <person name="Floudas D."/>
            <person name="Binder M."/>
            <person name="Riley R."/>
            <person name="Barry K."/>
            <person name="Blanchette R.A."/>
            <person name="Henrissat B."/>
            <person name="Martinez A.T."/>
            <person name="Otillar R."/>
            <person name="Spatafora J.W."/>
            <person name="Yadav J.S."/>
            <person name="Aerts A."/>
            <person name="Benoit I."/>
            <person name="Boyd A."/>
            <person name="Carlson A."/>
            <person name="Copeland A."/>
            <person name="Coutinho P.M."/>
            <person name="de Vries R.P."/>
            <person name="Ferreira P."/>
            <person name="Findley K."/>
            <person name="Foster B."/>
            <person name="Gaskell J."/>
            <person name="Glotzer D."/>
            <person name="Gorecki P."/>
            <person name="Heitman J."/>
            <person name="Hesse C."/>
            <person name="Hori C."/>
            <person name="Igarashi K."/>
            <person name="Jurgens J.A."/>
            <person name="Kallen N."/>
            <person name="Kersten P."/>
            <person name="Kohler A."/>
            <person name="Kuees U."/>
            <person name="Kumar T.K.A."/>
            <person name="Kuo A."/>
            <person name="LaButti K."/>
            <person name="Larrondo L.F."/>
            <person name="Lindquist E."/>
            <person name="Ling A."/>
            <person name="Lombard V."/>
            <person name="Lucas S."/>
            <person name="Lundell T."/>
            <person name="Martin R."/>
            <person name="McLaughlin D.J."/>
            <person name="Morgenstern I."/>
            <person name="Morin E."/>
            <person name="Murat C."/>
            <person name="Nagy L.G."/>
            <person name="Nolan M."/>
            <person name="Ohm R.A."/>
            <person name="Patyshakuliyeva A."/>
            <person name="Rokas A."/>
            <person name="Ruiz-Duenas F.J."/>
            <person name="Sabat G."/>
            <person name="Salamov A."/>
            <person name="Samejima M."/>
            <person name="Schmutz J."/>
            <person name="Slot J.C."/>
            <person name="St John F."/>
            <person name="Stenlid J."/>
            <person name="Sun H."/>
            <person name="Sun S."/>
            <person name="Syed K."/>
            <person name="Tsang A."/>
            <person name="Wiebenga A."/>
            <person name="Young D."/>
            <person name="Pisabarro A."/>
            <person name="Eastwood D.C."/>
            <person name="Martin F."/>
            <person name="Cullen D."/>
            <person name="Grigoriev I.V."/>
            <person name="Hibbett D.S."/>
        </authorList>
    </citation>
    <scope>NUCLEOTIDE SEQUENCE [LARGE SCALE GENOMIC DNA]</scope>
    <source>
        <strain evidence="5 6">DJM-731 SS1</strain>
    </source>
</reference>
<evidence type="ECO:0000313" key="6">
    <source>
        <dbReference type="Proteomes" id="UP000030653"/>
    </source>
</evidence>
<dbReference type="InterPro" id="IPR001077">
    <property type="entry name" value="COMT_C"/>
</dbReference>
<dbReference type="STRING" id="1858805.M5G8D6"/>
<dbReference type="HOGENOM" id="CLU_752316_0_0_1"/>
<keyword evidence="3" id="KW-0949">S-adenosyl-L-methionine</keyword>
<gene>
    <name evidence="5" type="ORF">DACRYDRAFT_17090</name>
</gene>
<feature type="domain" description="O-methyltransferase C-terminal" evidence="4">
    <location>
        <begin position="186"/>
        <end position="321"/>
    </location>
</feature>
<dbReference type="PANTHER" id="PTHR43712">
    <property type="entry name" value="PUTATIVE (AFU_ORTHOLOGUE AFUA_4G14580)-RELATED"/>
    <property type="match status" value="1"/>
</dbReference>
<dbReference type="InterPro" id="IPR016461">
    <property type="entry name" value="COMT-like"/>
</dbReference>
<evidence type="ECO:0000256" key="3">
    <source>
        <dbReference type="ARBA" id="ARBA00022691"/>
    </source>
</evidence>
<name>M5G8D6_DACPD</name>
<dbReference type="Gene3D" id="3.40.50.150">
    <property type="entry name" value="Vaccinia Virus protein VP39"/>
    <property type="match status" value="1"/>
</dbReference>
<dbReference type="SUPFAM" id="SSF53335">
    <property type="entry name" value="S-adenosyl-L-methionine-dependent methyltransferases"/>
    <property type="match status" value="1"/>
</dbReference>
<dbReference type="RefSeq" id="XP_040626920.1">
    <property type="nucleotide sequence ID" value="XM_040771255.1"/>
</dbReference>
<dbReference type="InterPro" id="IPR029063">
    <property type="entry name" value="SAM-dependent_MTases_sf"/>
</dbReference>
<evidence type="ECO:0000313" key="5">
    <source>
        <dbReference type="EMBL" id="EJU00023.1"/>
    </source>
</evidence>
<dbReference type="GO" id="GO:0032259">
    <property type="term" value="P:methylation"/>
    <property type="evidence" value="ECO:0007669"/>
    <property type="project" value="UniProtKB-KW"/>
</dbReference>
<evidence type="ECO:0000259" key="4">
    <source>
        <dbReference type="Pfam" id="PF00891"/>
    </source>
</evidence>
<evidence type="ECO:0000256" key="2">
    <source>
        <dbReference type="ARBA" id="ARBA00022679"/>
    </source>
</evidence>
<keyword evidence="6" id="KW-1185">Reference proteome</keyword>
<dbReference type="AlphaFoldDB" id="M5G8D6"/>
<dbReference type="PROSITE" id="PS51683">
    <property type="entry name" value="SAM_OMT_II"/>
    <property type="match status" value="1"/>
</dbReference>
<dbReference type="GO" id="GO:0008171">
    <property type="term" value="F:O-methyltransferase activity"/>
    <property type="evidence" value="ECO:0007669"/>
    <property type="project" value="InterPro"/>
</dbReference>
<dbReference type="OrthoDB" id="1606438at2759"/>
<accession>M5G8D6</accession>
<protein>
    <submittedName>
        <fullName evidence="5">S-adenosyl-L-methionine-dependent methyltransferase</fullName>
    </submittedName>
</protein>
<keyword evidence="1 5" id="KW-0489">Methyltransferase</keyword>
<dbReference type="EMBL" id="JH795868">
    <property type="protein sequence ID" value="EJU00023.1"/>
    <property type="molecule type" value="Genomic_DNA"/>
</dbReference>
<organism evidence="5 6">
    <name type="scientific">Dacryopinax primogenitus (strain DJM 731)</name>
    <name type="common">Brown rot fungus</name>
    <dbReference type="NCBI Taxonomy" id="1858805"/>
    <lineage>
        <taxon>Eukaryota</taxon>
        <taxon>Fungi</taxon>
        <taxon>Dikarya</taxon>
        <taxon>Basidiomycota</taxon>
        <taxon>Agaricomycotina</taxon>
        <taxon>Dacrymycetes</taxon>
        <taxon>Dacrymycetales</taxon>
        <taxon>Dacrymycetaceae</taxon>
        <taxon>Dacryopinax</taxon>
    </lineage>
</organism>
<sequence length="347" mass="38448">MKTELDTILEALSTCASVLQAALEDEGAPSFRRDDLSHHPWDGGLPGPRGWYARKAIVGLCQRITTLVQDPFERSQIDSAGFALTASLHTVTQCVPPTVAEIVLASGKNGTSLKELAERTELNETKLHYFMEKEGGFMAPTRSTRALLPESYVGDIAGLMNAGIAAASMLKETAKLPSDSRHQWLKENPEELAPFSRAMDTMEKMLDPGLVVDLPIEDFGPNITLVDIGGGVGGLTMQFLKRYPGWKAVLQDQKVVIPQAEAFWRKEAPEIVDAGRVTFLGHSFFEPFPLPPAPEDCPYVFMLKDVIHDWPDDLTTRILKVSREEQHELALKYIRTSCRLRCQDPSS</sequence>
<proteinExistence type="predicted"/>